<dbReference type="Proteomes" id="UP000268857">
    <property type="component" value="Unassembled WGS sequence"/>
</dbReference>
<feature type="transmembrane region" description="Helical" evidence="1">
    <location>
        <begin position="87"/>
        <end position="108"/>
    </location>
</feature>
<reference evidence="2 3" key="1">
    <citation type="journal article" date="2019" name="Genome Biol. Evol.">
        <title>Day and night: Metabolic profiles and evolutionary relationships of six axenic non-marine cyanobacteria.</title>
        <authorList>
            <person name="Will S.E."/>
            <person name="Henke P."/>
            <person name="Boedeker C."/>
            <person name="Huang S."/>
            <person name="Brinkmann H."/>
            <person name="Rohde M."/>
            <person name="Jarek M."/>
            <person name="Friedl T."/>
            <person name="Seufert S."/>
            <person name="Schumacher M."/>
            <person name="Overmann J."/>
            <person name="Neumann-Schaal M."/>
            <person name="Petersen J."/>
        </authorList>
    </citation>
    <scope>NUCLEOTIDE SEQUENCE [LARGE SCALE GENOMIC DNA]</scope>
    <source>
        <strain evidence="2 3">PCC 6912</strain>
    </source>
</reference>
<dbReference type="AlphaFoldDB" id="A0A433N410"/>
<dbReference type="InterPro" id="IPR035093">
    <property type="entry name" value="RelE/ParE_toxin_dom_sf"/>
</dbReference>
<keyword evidence="3" id="KW-1185">Reference proteome</keyword>
<dbReference type="EMBL" id="RSCJ01000022">
    <property type="protein sequence ID" value="RUR75989.1"/>
    <property type="molecule type" value="Genomic_DNA"/>
</dbReference>
<keyword evidence="1" id="KW-1133">Transmembrane helix</keyword>
<evidence type="ECO:0000313" key="2">
    <source>
        <dbReference type="EMBL" id="RUR75989.1"/>
    </source>
</evidence>
<evidence type="ECO:0000256" key="1">
    <source>
        <dbReference type="SAM" id="Phobius"/>
    </source>
</evidence>
<dbReference type="RefSeq" id="WP_016876834.1">
    <property type="nucleotide sequence ID" value="NZ_AJLN01000152.1"/>
</dbReference>
<comment type="caution">
    <text evidence="2">The sequence shown here is derived from an EMBL/GenBank/DDBJ whole genome shotgun (WGS) entry which is preliminary data.</text>
</comment>
<name>A0A433N410_CHLFR</name>
<evidence type="ECO:0000313" key="3">
    <source>
        <dbReference type="Proteomes" id="UP000268857"/>
    </source>
</evidence>
<organism evidence="2 3">
    <name type="scientific">Chlorogloeopsis fritschii PCC 6912</name>
    <dbReference type="NCBI Taxonomy" id="211165"/>
    <lineage>
        <taxon>Bacteria</taxon>
        <taxon>Bacillati</taxon>
        <taxon>Cyanobacteriota</taxon>
        <taxon>Cyanophyceae</taxon>
        <taxon>Nostocales</taxon>
        <taxon>Chlorogloeopsidaceae</taxon>
        <taxon>Chlorogloeopsis</taxon>
    </lineage>
</organism>
<protein>
    <submittedName>
        <fullName evidence="2">Uncharacterized protein</fullName>
    </submittedName>
</protein>
<keyword evidence="1" id="KW-0812">Transmembrane</keyword>
<keyword evidence="1" id="KW-0472">Membrane</keyword>
<dbReference type="STRING" id="211165.GCA_000317285_06601"/>
<dbReference type="OrthoDB" id="278204at2"/>
<sequence length="113" mass="13464">MRYVFHPEALNEYAEAVQYYTEQRVELAQAFINAIEDTVYRIRETPTRYAAIDIDKFEEHPRFSITRGDKKATDEFERTNKKLTNQILVRFFWVLFSLVVSSSVKSVVKYISW</sequence>
<proteinExistence type="predicted"/>
<gene>
    <name evidence="2" type="ORF">PCC6912_45610</name>
</gene>
<accession>A0A433N410</accession>
<dbReference type="Gene3D" id="3.30.2310.20">
    <property type="entry name" value="RelE-like"/>
    <property type="match status" value="1"/>
</dbReference>